<reference evidence="6 7" key="1">
    <citation type="submission" date="2019-03" db="EMBL/GenBank/DDBJ databases">
        <title>Draft Genome Sequence of Massilia arenosa sp. nov., a Novel Massilia Species Isolated from a Sandy-loam Maize Soil.</title>
        <authorList>
            <person name="Raths R."/>
            <person name="Peta V."/>
            <person name="Bucking H."/>
        </authorList>
    </citation>
    <scope>NUCLEOTIDE SEQUENCE [LARGE SCALE GENOMIC DNA]</scope>
    <source>
        <strain evidence="6 7">MC02</strain>
    </source>
</reference>
<feature type="domain" description="HTH tetR-type" evidence="5">
    <location>
        <begin position="5"/>
        <end position="65"/>
    </location>
</feature>
<dbReference type="RefSeq" id="WP_135207589.1">
    <property type="nucleotide sequence ID" value="NZ_SPVF01000157.1"/>
</dbReference>
<dbReference type="PROSITE" id="PS50977">
    <property type="entry name" value="HTH_TETR_2"/>
    <property type="match status" value="1"/>
</dbReference>
<protein>
    <submittedName>
        <fullName evidence="6">TetR/AcrR family transcriptional regulator</fullName>
    </submittedName>
</protein>
<keyword evidence="1" id="KW-0805">Transcription regulation</keyword>
<feature type="DNA-binding region" description="H-T-H motif" evidence="4">
    <location>
        <begin position="28"/>
        <end position="47"/>
    </location>
</feature>
<organism evidence="6 7">
    <name type="scientific">Zemynaea arenosa</name>
    <dbReference type="NCBI Taxonomy" id="2561931"/>
    <lineage>
        <taxon>Bacteria</taxon>
        <taxon>Pseudomonadati</taxon>
        <taxon>Pseudomonadota</taxon>
        <taxon>Betaproteobacteria</taxon>
        <taxon>Burkholderiales</taxon>
        <taxon>Oxalobacteraceae</taxon>
        <taxon>Telluria group</taxon>
        <taxon>Zemynaea</taxon>
    </lineage>
</organism>
<gene>
    <name evidence="6" type="ORF">E4L96_12660</name>
</gene>
<name>A0A4Y9SA09_9BURK</name>
<dbReference type="SUPFAM" id="SSF46689">
    <property type="entry name" value="Homeodomain-like"/>
    <property type="match status" value="1"/>
</dbReference>
<dbReference type="PANTHER" id="PTHR47506">
    <property type="entry name" value="TRANSCRIPTIONAL REGULATORY PROTEIN"/>
    <property type="match status" value="1"/>
</dbReference>
<evidence type="ECO:0000313" key="6">
    <source>
        <dbReference type="EMBL" id="TFW18755.1"/>
    </source>
</evidence>
<sequence length="200" mass="21609">MAPHTDSRDRLLVAAIDLIRTKGYEGTRVDDVCAAAGVSKGSFFHHFKSKEALARAAAQRFAELAGALFAGAAFHREATPRARLIGYIDFRIQMIAGELAAFTCLHGMLSQETFATHPGLAEASGTHIRAHAATLVPDIRAARAEHAPHADWSAESLALHIQAVIQGSFVLAKSQHDPEVAAESLRHLRRYLVHLFGGDT</sequence>
<evidence type="ECO:0000256" key="3">
    <source>
        <dbReference type="ARBA" id="ARBA00023163"/>
    </source>
</evidence>
<dbReference type="OrthoDB" id="5293507at2"/>
<dbReference type="Pfam" id="PF00440">
    <property type="entry name" value="TetR_N"/>
    <property type="match status" value="1"/>
</dbReference>
<evidence type="ECO:0000256" key="2">
    <source>
        <dbReference type="ARBA" id="ARBA00023125"/>
    </source>
</evidence>
<dbReference type="AlphaFoldDB" id="A0A4Y9SA09"/>
<dbReference type="PRINTS" id="PR00455">
    <property type="entry name" value="HTHTETR"/>
</dbReference>
<dbReference type="EMBL" id="SPVF01000157">
    <property type="protein sequence ID" value="TFW18755.1"/>
    <property type="molecule type" value="Genomic_DNA"/>
</dbReference>
<evidence type="ECO:0000256" key="4">
    <source>
        <dbReference type="PROSITE-ProRule" id="PRU00335"/>
    </source>
</evidence>
<dbReference type="InterPro" id="IPR001647">
    <property type="entry name" value="HTH_TetR"/>
</dbReference>
<dbReference type="Proteomes" id="UP000298438">
    <property type="component" value="Unassembled WGS sequence"/>
</dbReference>
<dbReference type="Gene3D" id="1.10.357.10">
    <property type="entry name" value="Tetracycline Repressor, domain 2"/>
    <property type="match status" value="1"/>
</dbReference>
<keyword evidence="3" id="KW-0804">Transcription</keyword>
<accession>A0A4Y9SA09</accession>
<dbReference type="InterPro" id="IPR036271">
    <property type="entry name" value="Tet_transcr_reg_TetR-rel_C_sf"/>
</dbReference>
<dbReference type="PANTHER" id="PTHR47506:SF1">
    <property type="entry name" value="HTH-TYPE TRANSCRIPTIONAL REGULATOR YJDC"/>
    <property type="match status" value="1"/>
</dbReference>
<dbReference type="SUPFAM" id="SSF48498">
    <property type="entry name" value="Tetracyclin repressor-like, C-terminal domain"/>
    <property type="match status" value="1"/>
</dbReference>
<dbReference type="InterPro" id="IPR011075">
    <property type="entry name" value="TetR_C"/>
</dbReference>
<evidence type="ECO:0000259" key="5">
    <source>
        <dbReference type="PROSITE" id="PS50977"/>
    </source>
</evidence>
<dbReference type="InterPro" id="IPR009057">
    <property type="entry name" value="Homeodomain-like_sf"/>
</dbReference>
<keyword evidence="7" id="KW-1185">Reference proteome</keyword>
<dbReference type="Pfam" id="PF16925">
    <property type="entry name" value="TetR_C_13"/>
    <property type="match status" value="1"/>
</dbReference>
<evidence type="ECO:0000256" key="1">
    <source>
        <dbReference type="ARBA" id="ARBA00023015"/>
    </source>
</evidence>
<evidence type="ECO:0000313" key="7">
    <source>
        <dbReference type="Proteomes" id="UP000298438"/>
    </source>
</evidence>
<dbReference type="GO" id="GO:0003677">
    <property type="term" value="F:DNA binding"/>
    <property type="evidence" value="ECO:0007669"/>
    <property type="project" value="UniProtKB-UniRule"/>
</dbReference>
<comment type="caution">
    <text evidence="6">The sequence shown here is derived from an EMBL/GenBank/DDBJ whole genome shotgun (WGS) entry which is preliminary data.</text>
</comment>
<keyword evidence="2 4" id="KW-0238">DNA-binding</keyword>
<proteinExistence type="predicted"/>